<dbReference type="EMBL" id="CP094669">
    <property type="protein sequence ID" value="UOG76180.1"/>
    <property type="molecule type" value="Genomic_DNA"/>
</dbReference>
<proteinExistence type="predicted"/>
<keyword evidence="2" id="KW-0489">Methyltransferase</keyword>
<feature type="domain" description="Methyltransferase" evidence="1">
    <location>
        <begin position="46"/>
        <end position="143"/>
    </location>
</feature>
<dbReference type="SUPFAM" id="SSF53335">
    <property type="entry name" value="S-adenosyl-L-methionine-dependent methyltransferases"/>
    <property type="match status" value="1"/>
</dbReference>
<dbReference type="GO" id="GO:0032259">
    <property type="term" value="P:methylation"/>
    <property type="evidence" value="ECO:0007669"/>
    <property type="project" value="UniProtKB-KW"/>
</dbReference>
<evidence type="ECO:0000313" key="3">
    <source>
        <dbReference type="Proteomes" id="UP000831113"/>
    </source>
</evidence>
<protein>
    <submittedName>
        <fullName evidence="2">Class I SAM-dependent methyltransferase</fullName>
    </submittedName>
</protein>
<accession>A0ABY4D0Z0</accession>
<keyword evidence="2" id="KW-0808">Transferase</keyword>
<dbReference type="PROSITE" id="PS01330">
    <property type="entry name" value="PABS_1"/>
    <property type="match status" value="1"/>
</dbReference>
<dbReference type="InterPro" id="IPR029063">
    <property type="entry name" value="SAM-dependent_MTases_sf"/>
</dbReference>
<dbReference type="Pfam" id="PF13649">
    <property type="entry name" value="Methyltransf_25"/>
    <property type="match status" value="1"/>
</dbReference>
<gene>
    <name evidence="2" type="ORF">MTX78_06170</name>
</gene>
<evidence type="ECO:0000259" key="1">
    <source>
        <dbReference type="Pfam" id="PF13649"/>
    </source>
</evidence>
<keyword evidence="3" id="KW-1185">Reference proteome</keyword>
<dbReference type="GO" id="GO:0008168">
    <property type="term" value="F:methyltransferase activity"/>
    <property type="evidence" value="ECO:0007669"/>
    <property type="project" value="UniProtKB-KW"/>
</dbReference>
<reference evidence="2 3" key="1">
    <citation type="submission" date="2022-03" db="EMBL/GenBank/DDBJ databases">
        <title>Hymenobactersp. isolated from the air.</title>
        <authorList>
            <person name="Won M."/>
            <person name="Kwon S.-W."/>
        </authorList>
    </citation>
    <scope>NUCLEOTIDE SEQUENCE [LARGE SCALE GENOMIC DNA]</scope>
    <source>
        <strain evidence="2 3">KACC 21982</strain>
    </source>
</reference>
<dbReference type="Gene3D" id="3.40.50.150">
    <property type="entry name" value="Vaccinia Virus protein VP39"/>
    <property type="match status" value="1"/>
</dbReference>
<dbReference type="Proteomes" id="UP000831113">
    <property type="component" value="Chromosome"/>
</dbReference>
<evidence type="ECO:0000313" key="2">
    <source>
        <dbReference type="EMBL" id="UOG76180.1"/>
    </source>
</evidence>
<dbReference type="InterPro" id="IPR030373">
    <property type="entry name" value="PABS_CS"/>
</dbReference>
<organism evidence="2 3">
    <name type="scientific">Hymenobacter tibetensis</name>
    <dbReference type="NCBI Taxonomy" id="497967"/>
    <lineage>
        <taxon>Bacteria</taxon>
        <taxon>Pseudomonadati</taxon>
        <taxon>Bacteroidota</taxon>
        <taxon>Cytophagia</taxon>
        <taxon>Cytophagales</taxon>
        <taxon>Hymenobacteraceae</taxon>
        <taxon>Hymenobacter</taxon>
    </lineage>
</organism>
<dbReference type="RefSeq" id="WP_243800859.1">
    <property type="nucleotide sequence ID" value="NZ_CP094669.1"/>
</dbReference>
<sequence>MSHPDAGFDRVATFYDPLSRLVYGKALLRAQQHALVAGLPPGAPHVLVIGGGTGWVVLELLRLRPAATILFLEASAQMLAGAQTQLLRQHPAAASQVEFWLGTEASLSNHDRFDAVVTFFFLDLFEPPRLRKLVAQLNTVRNPHAPWLLADFAPPQTWWQHSLLAAMYRFFRLTTGIRGQKLPPIREELARLGLRAEEPKQFFGEMVEAAVWRPQ</sequence>
<name>A0ABY4D0Z0_9BACT</name>
<dbReference type="InterPro" id="IPR041698">
    <property type="entry name" value="Methyltransf_25"/>
</dbReference>